<keyword evidence="1" id="KW-1133">Transmembrane helix</keyword>
<evidence type="ECO:0008006" key="4">
    <source>
        <dbReference type="Google" id="ProtNLM"/>
    </source>
</evidence>
<feature type="transmembrane region" description="Helical" evidence="1">
    <location>
        <begin position="121"/>
        <end position="143"/>
    </location>
</feature>
<proteinExistence type="predicted"/>
<feature type="transmembrane region" description="Helical" evidence="1">
    <location>
        <begin position="87"/>
        <end position="106"/>
    </location>
</feature>
<evidence type="ECO:0000256" key="1">
    <source>
        <dbReference type="SAM" id="Phobius"/>
    </source>
</evidence>
<feature type="transmembrane region" description="Helical" evidence="1">
    <location>
        <begin position="56"/>
        <end position="75"/>
    </location>
</feature>
<feature type="transmembrane region" description="Helical" evidence="1">
    <location>
        <begin position="281"/>
        <end position="303"/>
    </location>
</feature>
<dbReference type="RefSeq" id="WP_232547204.1">
    <property type="nucleotide sequence ID" value="NZ_CP115965.1"/>
</dbReference>
<feature type="transmembrane region" description="Helical" evidence="1">
    <location>
        <begin position="200"/>
        <end position="220"/>
    </location>
</feature>
<keyword evidence="1" id="KW-0472">Membrane</keyword>
<gene>
    <name evidence="2" type="ORF">PCC79_15370</name>
</gene>
<reference evidence="2 3" key="1">
    <citation type="journal article" date="2023" name="Environ Microbiome">
        <title>A coral-associated actinobacterium mitigates coral bleaching under heat stress.</title>
        <authorList>
            <person name="Li J."/>
            <person name="Zou Y."/>
            <person name="Li Q."/>
            <person name="Zhang J."/>
            <person name="Bourne D.G."/>
            <person name="Lyu Y."/>
            <person name="Liu C."/>
            <person name="Zhang S."/>
        </authorList>
    </citation>
    <scope>NUCLEOTIDE SEQUENCE [LARGE SCALE GENOMIC DNA]</scope>
    <source>
        <strain evidence="2 3">SCSIO 13291</strain>
    </source>
</reference>
<feature type="transmembrane region" description="Helical" evidence="1">
    <location>
        <begin position="32"/>
        <end position="50"/>
    </location>
</feature>
<evidence type="ECO:0000313" key="2">
    <source>
        <dbReference type="EMBL" id="WZW98249.1"/>
    </source>
</evidence>
<feature type="transmembrane region" description="Helical" evidence="1">
    <location>
        <begin position="164"/>
        <end position="188"/>
    </location>
</feature>
<protein>
    <recommendedName>
        <fullName evidence="4">Integral membrane protein</fullName>
    </recommendedName>
</protein>
<accession>A0ABZ3C7S6</accession>
<keyword evidence="3" id="KW-1185">Reference proteome</keyword>
<dbReference type="Proteomes" id="UP001434337">
    <property type="component" value="Chromosome"/>
</dbReference>
<sequence length="398" mass="43204">MDEAREVERWFRRRGFTALLDGTAMHRSPATLARVLTVLLAVTLLVLMPLEAPHPWIALGVGVALLLGAWVGLNLARRRRPLAPPRVVGVPERVVFVLLPALAYALTPRGGDADAGIPLSAAWLVTLLASAQVVVQLVVLAVAPLIVRSGILAVFPWLGRQVALAFLSAGVALGRTLPLLLGVVGLFYFTGEIWQSVGRLASWAYLGVLLLFGVLSWMFIHSRQHLDLTALATFDDADEIDRLLAATPLAPRAGEIVAPVRTPLGDRHEHDLRLVVTSSRVTVVTVISAAVFAFFMLLGWLAINAETVRAWIGADPAVLFSFETSRHRYDLTWEHLRVAGFLGVFAGFYYAVVSRTDAALRDSMVDTAEDTVREACAARLVALTRYPRVPDAHADPAA</sequence>
<dbReference type="EMBL" id="CP115965">
    <property type="protein sequence ID" value="WZW98249.1"/>
    <property type="molecule type" value="Genomic_DNA"/>
</dbReference>
<feature type="transmembrane region" description="Helical" evidence="1">
    <location>
        <begin position="335"/>
        <end position="353"/>
    </location>
</feature>
<evidence type="ECO:0000313" key="3">
    <source>
        <dbReference type="Proteomes" id="UP001434337"/>
    </source>
</evidence>
<name>A0ABZ3C7S6_9ACTN</name>
<organism evidence="2 3">
    <name type="scientific">Propioniciclava soli</name>
    <dbReference type="NCBI Taxonomy" id="2775081"/>
    <lineage>
        <taxon>Bacteria</taxon>
        <taxon>Bacillati</taxon>
        <taxon>Actinomycetota</taxon>
        <taxon>Actinomycetes</taxon>
        <taxon>Propionibacteriales</taxon>
        <taxon>Propionibacteriaceae</taxon>
        <taxon>Propioniciclava</taxon>
    </lineage>
</organism>
<keyword evidence="1" id="KW-0812">Transmembrane</keyword>